<reference evidence="3" key="1">
    <citation type="submission" date="2017-01" db="EMBL/GenBank/DDBJ databases">
        <authorList>
            <person name="Varghese N."/>
            <person name="Submissions S."/>
        </authorList>
    </citation>
    <scope>NUCLEOTIDE SEQUENCE [LARGE SCALE GENOMIC DNA]</scope>
    <source>
        <strain evidence="3">CGMCC 1.7737</strain>
    </source>
</reference>
<keyword evidence="3" id="KW-1185">Reference proteome</keyword>
<sequence>MSIDIEDFEEKSSEELEKMTNGERVLRFLAENDDRAFKPAEIAEQTTVKKNTIGTVLSRLKDRNLVRHKGTYWAITDDQERLNTFTTFRQSTKTLNDQLGEEDPEEWETHAADDYPTEKREDEK</sequence>
<protein>
    <recommendedName>
        <fullName evidence="4">MarR family protein</fullName>
    </recommendedName>
</protein>
<dbReference type="Gene3D" id="1.10.10.10">
    <property type="entry name" value="Winged helix-like DNA-binding domain superfamily/Winged helix DNA-binding domain"/>
    <property type="match status" value="1"/>
</dbReference>
<evidence type="ECO:0000313" key="3">
    <source>
        <dbReference type="Proteomes" id="UP000186914"/>
    </source>
</evidence>
<feature type="region of interest" description="Disordered" evidence="1">
    <location>
        <begin position="93"/>
        <end position="124"/>
    </location>
</feature>
<dbReference type="InterPro" id="IPR036390">
    <property type="entry name" value="WH_DNA-bd_sf"/>
</dbReference>
<accession>A0A1N7DKH8</accession>
<dbReference type="SUPFAM" id="SSF46785">
    <property type="entry name" value="Winged helix' DNA-binding domain"/>
    <property type="match status" value="1"/>
</dbReference>
<gene>
    <name evidence="2" type="ORF">SAMN05421858_3698</name>
</gene>
<evidence type="ECO:0008006" key="4">
    <source>
        <dbReference type="Google" id="ProtNLM"/>
    </source>
</evidence>
<dbReference type="OrthoDB" id="195563at2157"/>
<dbReference type="AlphaFoldDB" id="A0A1N7DKH8"/>
<evidence type="ECO:0000256" key="1">
    <source>
        <dbReference type="SAM" id="MobiDB-lite"/>
    </source>
</evidence>
<dbReference type="InterPro" id="IPR036388">
    <property type="entry name" value="WH-like_DNA-bd_sf"/>
</dbReference>
<proteinExistence type="predicted"/>
<name>A0A1N7DKH8_9EURY</name>
<feature type="compositionally biased region" description="Basic and acidic residues" evidence="1">
    <location>
        <begin position="107"/>
        <end position="124"/>
    </location>
</feature>
<dbReference type="EMBL" id="FTNO01000004">
    <property type="protein sequence ID" value="SIR76336.1"/>
    <property type="molecule type" value="Genomic_DNA"/>
</dbReference>
<dbReference type="Proteomes" id="UP000186914">
    <property type="component" value="Unassembled WGS sequence"/>
</dbReference>
<organism evidence="2 3">
    <name type="scientific">Haladaptatus litoreus</name>
    <dbReference type="NCBI Taxonomy" id="553468"/>
    <lineage>
        <taxon>Archaea</taxon>
        <taxon>Methanobacteriati</taxon>
        <taxon>Methanobacteriota</taxon>
        <taxon>Stenosarchaea group</taxon>
        <taxon>Halobacteria</taxon>
        <taxon>Halobacteriales</taxon>
        <taxon>Haladaptataceae</taxon>
        <taxon>Haladaptatus</taxon>
    </lineage>
</organism>
<evidence type="ECO:0000313" key="2">
    <source>
        <dbReference type="EMBL" id="SIR76336.1"/>
    </source>
</evidence>
<dbReference type="RefSeq" id="WP_076431548.1">
    <property type="nucleotide sequence ID" value="NZ_FTNO01000004.1"/>
</dbReference>